<keyword evidence="2 4" id="KW-0863">Zinc-finger</keyword>
<dbReference type="SUPFAM" id="SSF144232">
    <property type="entry name" value="HIT/MYND zinc finger-like"/>
    <property type="match status" value="1"/>
</dbReference>
<evidence type="ECO:0000256" key="1">
    <source>
        <dbReference type="ARBA" id="ARBA00022723"/>
    </source>
</evidence>
<dbReference type="Gene3D" id="6.10.140.2220">
    <property type="match status" value="1"/>
</dbReference>
<feature type="domain" description="MYND-type" evidence="5">
    <location>
        <begin position="265"/>
        <end position="306"/>
    </location>
</feature>
<proteinExistence type="predicted"/>
<dbReference type="Pfam" id="PF01753">
    <property type="entry name" value="zf-MYND"/>
    <property type="match status" value="1"/>
</dbReference>
<dbReference type="AlphaFoldDB" id="A0A0C3BKL0"/>
<dbReference type="PROSITE" id="PS50865">
    <property type="entry name" value="ZF_MYND_2"/>
    <property type="match status" value="1"/>
</dbReference>
<organism evidence="6 7">
    <name type="scientific">Piloderma croceum (strain F 1598)</name>
    <dbReference type="NCBI Taxonomy" id="765440"/>
    <lineage>
        <taxon>Eukaryota</taxon>
        <taxon>Fungi</taxon>
        <taxon>Dikarya</taxon>
        <taxon>Basidiomycota</taxon>
        <taxon>Agaricomycotina</taxon>
        <taxon>Agaricomycetes</taxon>
        <taxon>Agaricomycetidae</taxon>
        <taxon>Atheliales</taxon>
        <taxon>Atheliaceae</taxon>
        <taxon>Piloderma</taxon>
    </lineage>
</organism>
<accession>A0A0C3BKL0</accession>
<dbReference type="EMBL" id="KN832980">
    <property type="protein sequence ID" value="KIM86963.1"/>
    <property type="molecule type" value="Genomic_DNA"/>
</dbReference>
<reference evidence="7" key="2">
    <citation type="submission" date="2015-01" db="EMBL/GenBank/DDBJ databases">
        <title>Evolutionary Origins and Diversification of the Mycorrhizal Mutualists.</title>
        <authorList>
            <consortium name="DOE Joint Genome Institute"/>
            <consortium name="Mycorrhizal Genomics Consortium"/>
            <person name="Kohler A."/>
            <person name="Kuo A."/>
            <person name="Nagy L.G."/>
            <person name="Floudas D."/>
            <person name="Copeland A."/>
            <person name="Barry K.W."/>
            <person name="Cichocki N."/>
            <person name="Veneault-Fourrey C."/>
            <person name="LaButti K."/>
            <person name="Lindquist E.A."/>
            <person name="Lipzen A."/>
            <person name="Lundell T."/>
            <person name="Morin E."/>
            <person name="Murat C."/>
            <person name="Riley R."/>
            <person name="Ohm R."/>
            <person name="Sun H."/>
            <person name="Tunlid A."/>
            <person name="Henrissat B."/>
            <person name="Grigoriev I.V."/>
            <person name="Hibbett D.S."/>
            <person name="Martin F."/>
        </authorList>
    </citation>
    <scope>NUCLEOTIDE SEQUENCE [LARGE SCALE GENOMIC DNA]</scope>
    <source>
        <strain evidence="7">F 1598</strain>
    </source>
</reference>
<evidence type="ECO:0000313" key="7">
    <source>
        <dbReference type="Proteomes" id="UP000054166"/>
    </source>
</evidence>
<protein>
    <recommendedName>
        <fullName evidence="5">MYND-type domain-containing protein</fullName>
    </recommendedName>
</protein>
<keyword evidence="7" id="KW-1185">Reference proteome</keyword>
<dbReference type="OrthoDB" id="5231159at2759"/>
<evidence type="ECO:0000256" key="2">
    <source>
        <dbReference type="ARBA" id="ARBA00022771"/>
    </source>
</evidence>
<keyword evidence="3" id="KW-0862">Zinc</keyword>
<reference evidence="6 7" key="1">
    <citation type="submission" date="2014-04" db="EMBL/GenBank/DDBJ databases">
        <authorList>
            <consortium name="DOE Joint Genome Institute"/>
            <person name="Kuo A."/>
            <person name="Tarkka M."/>
            <person name="Buscot F."/>
            <person name="Kohler A."/>
            <person name="Nagy L.G."/>
            <person name="Floudas D."/>
            <person name="Copeland A."/>
            <person name="Barry K.W."/>
            <person name="Cichocki N."/>
            <person name="Veneault-Fourrey C."/>
            <person name="LaButti K."/>
            <person name="Lindquist E.A."/>
            <person name="Lipzen A."/>
            <person name="Lundell T."/>
            <person name="Morin E."/>
            <person name="Murat C."/>
            <person name="Sun H."/>
            <person name="Tunlid A."/>
            <person name="Henrissat B."/>
            <person name="Grigoriev I.V."/>
            <person name="Hibbett D.S."/>
            <person name="Martin F."/>
            <person name="Nordberg H.P."/>
            <person name="Cantor M.N."/>
            <person name="Hua S.X."/>
        </authorList>
    </citation>
    <scope>NUCLEOTIDE SEQUENCE [LARGE SCALE GENOMIC DNA]</scope>
    <source>
        <strain evidence="6 7">F 1598</strain>
    </source>
</reference>
<evidence type="ECO:0000256" key="3">
    <source>
        <dbReference type="ARBA" id="ARBA00022833"/>
    </source>
</evidence>
<sequence length="450" mass="50369">MPASTRSIAELLREFNLATKDEPYNGTDIGFIMTQLIDSLTIMVKQPSPEWNEQVIAPMGGDVEKVARAALKNLQSITSHPNLNGVQRLGRIAQAINLITIFSTHESIRDALLEQRSIKALFKAMDSLSPLPVHPLAHECASICISCACLCLSNHIFAHEGLRGIIEAFSSGILPVLMGCANLLNTEEEHYFMLLCHELPRFIIYPSVLWRVQESLETIEVPLQAGQSPASKKAWEAFEQLTLSAGGIKQVKDTGVDHGLEGCANSTCNKFYRRSELRLCAGCKTVYYCSKACQTESWKTMHRERCMRARKAGVDPIPSRDLSFVHTLAQNELFMRSKRIVSICKKHQVTKPVVQLDYTTRPFGMIIQPLASLAVEYTSDELQDYERLFETTEHGTGGIHIGIVVRYPTGLHSHMTSSMLYLKPDGNLDDGSSDNELMYDPYYNMRLVVK</sequence>
<dbReference type="Proteomes" id="UP000054166">
    <property type="component" value="Unassembled WGS sequence"/>
</dbReference>
<name>A0A0C3BKL0_PILCF</name>
<gene>
    <name evidence="6" type="ORF">PILCRDRAFT_815406</name>
</gene>
<evidence type="ECO:0000259" key="5">
    <source>
        <dbReference type="PROSITE" id="PS50865"/>
    </source>
</evidence>
<dbReference type="InterPro" id="IPR002893">
    <property type="entry name" value="Znf_MYND"/>
</dbReference>
<evidence type="ECO:0000313" key="6">
    <source>
        <dbReference type="EMBL" id="KIM86963.1"/>
    </source>
</evidence>
<dbReference type="STRING" id="765440.A0A0C3BKL0"/>
<dbReference type="HOGENOM" id="CLU_608469_0_0_1"/>
<keyword evidence="1" id="KW-0479">Metal-binding</keyword>
<dbReference type="InParanoid" id="A0A0C3BKL0"/>
<evidence type="ECO:0000256" key="4">
    <source>
        <dbReference type="PROSITE-ProRule" id="PRU00134"/>
    </source>
</evidence>
<dbReference type="GO" id="GO:0008270">
    <property type="term" value="F:zinc ion binding"/>
    <property type="evidence" value="ECO:0007669"/>
    <property type="project" value="UniProtKB-KW"/>
</dbReference>